<proteinExistence type="predicted"/>
<evidence type="ECO:0008006" key="3">
    <source>
        <dbReference type="Google" id="ProtNLM"/>
    </source>
</evidence>
<accession>A0A382DDW6</accession>
<dbReference type="SUPFAM" id="SSF53335">
    <property type="entry name" value="S-adenosyl-L-methionine-dependent methyltransferases"/>
    <property type="match status" value="1"/>
</dbReference>
<keyword evidence="1" id="KW-0175">Coiled coil</keyword>
<dbReference type="InterPro" id="IPR029063">
    <property type="entry name" value="SAM-dependent_MTases_sf"/>
</dbReference>
<organism evidence="2">
    <name type="scientific">marine metagenome</name>
    <dbReference type="NCBI Taxonomy" id="408172"/>
    <lineage>
        <taxon>unclassified sequences</taxon>
        <taxon>metagenomes</taxon>
        <taxon>ecological metagenomes</taxon>
    </lineage>
</organism>
<evidence type="ECO:0000256" key="1">
    <source>
        <dbReference type="SAM" id="Coils"/>
    </source>
</evidence>
<evidence type="ECO:0000313" key="2">
    <source>
        <dbReference type="EMBL" id="SVB35833.1"/>
    </source>
</evidence>
<protein>
    <recommendedName>
        <fullName evidence="3">Class I SAM-dependent methyltransferase</fullName>
    </recommendedName>
</protein>
<name>A0A382DDW6_9ZZZZ</name>
<sequence length="265" mass="31236">MNRMSFFFQIITKNIFKPKNLVNLAKEKVETQDDINHKTHEYEYNFNSIEEFFKNKFHQTNLTQYESELNELEEHVKVFFKEIDLEKYPSAKKPYPSDYSINPNARKFLYLLCRILKPKIIVETGVAYGLSSFYILKALEKNNLGKLYSIDSVFRPWQTERMIGSIIPQNLKERWTLVLGTSNKKLQQVFDNLEDVDIFIHDSLHTYKNMMFEFECAINKLKQGIIVSDDVLENDAFYDFTREHNVKNSIINVKDKSGLGIIETA</sequence>
<dbReference type="Gene3D" id="3.40.50.150">
    <property type="entry name" value="Vaccinia Virus protein VP39"/>
    <property type="match status" value="1"/>
</dbReference>
<feature type="coiled-coil region" evidence="1">
    <location>
        <begin position="55"/>
        <end position="82"/>
    </location>
</feature>
<dbReference type="AlphaFoldDB" id="A0A382DDW6"/>
<dbReference type="EMBL" id="UINC01038594">
    <property type="protein sequence ID" value="SVB35833.1"/>
    <property type="molecule type" value="Genomic_DNA"/>
</dbReference>
<dbReference type="Pfam" id="PF13578">
    <property type="entry name" value="Methyltransf_24"/>
    <property type="match status" value="1"/>
</dbReference>
<reference evidence="2" key="1">
    <citation type="submission" date="2018-05" db="EMBL/GenBank/DDBJ databases">
        <authorList>
            <person name="Lanie J.A."/>
            <person name="Ng W.-L."/>
            <person name="Kazmierczak K.M."/>
            <person name="Andrzejewski T.M."/>
            <person name="Davidsen T.M."/>
            <person name="Wayne K.J."/>
            <person name="Tettelin H."/>
            <person name="Glass J.I."/>
            <person name="Rusch D."/>
            <person name="Podicherti R."/>
            <person name="Tsui H.-C.T."/>
            <person name="Winkler M.E."/>
        </authorList>
    </citation>
    <scope>NUCLEOTIDE SEQUENCE</scope>
</reference>
<gene>
    <name evidence="2" type="ORF">METZ01_LOCUS188687</name>
</gene>